<dbReference type="SUPFAM" id="SSF118010">
    <property type="entry name" value="TM1457-like"/>
    <property type="match status" value="1"/>
</dbReference>
<comment type="similarity">
    <text evidence="5">Belongs to the Prp family.</text>
</comment>
<dbReference type="PANTHER" id="PTHR39178:SF1">
    <property type="entry name" value="RIBOSOMAL-PROCESSING CYSTEINE PROTEASE PRP"/>
    <property type="match status" value="1"/>
</dbReference>
<dbReference type="Pfam" id="PF04327">
    <property type="entry name" value="Peptidase_Prp"/>
    <property type="match status" value="1"/>
</dbReference>
<dbReference type="Proteomes" id="UP001595916">
    <property type="component" value="Unassembled WGS sequence"/>
</dbReference>
<evidence type="ECO:0000313" key="7">
    <source>
        <dbReference type="EMBL" id="MFC4805033.1"/>
    </source>
</evidence>
<comment type="caution">
    <text evidence="7">The sequence shown here is derived from an EMBL/GenBank/DDBJ whole genome shotgun (WGS) entry which is preliminary data.</text>
</comment>
<evidence type="ECO:0000256" key="4">
    <source>
        <dbReference type="ARBA" id="ARBA00022807"/>
    </source>
</evidence>
<dbReference type="GO" id="GO:0008233">
    <property type="term" value="F:peptidase activity"/>
    <property type="evidence" value="ECO:0007669"/>
    <property type="project" value="UniProtKB-KW"/>
</dbReference>
<organism evidence="7 8">
    <name type="scientific">Filifactor villosus</name>
    <dbReference type="NCBI Taxonomy" id="29374"/>
    <lineage>
        <taxon>Bacteria</taxon>
        <taxon>Bacillati</taxon>
        <taxon>Bacillota</taxon>
        <taxon>Clostridia</taxon>
        <taxon>Peptostreptococcales</taxon>
        <taxon>Filifactoraceae</taxon>
        <taxon>Filifactor</taxon>
    </lineage>
</organism>
<name>A0ABV9QLE6_9FIRM</name>
<protein>
    <recommendedName>
        <fullName evidence="6">Ribosomal processing cysteine protease Prp</fullName>
    </recommendedName>
</protein>
<dbReference type="CDD" id="cd16332">
    <property type="entry name" value="Prp-like"/>
    <property type="match status" value="1"/>
</dbReference>
<gene>
    <name evidence="7" type="ORF">ACFO4R_08055</name>
</gene>
<dbReference type="InterPro" id="IPR007422">
    <property type="entry name" value="Peptidase_Prp"/>
</dbReference>
<dbReference type="EMBL" id="JBHSHL010000032">
    <property type="protein sequence ID" value="MFC4805033.1"/>
    <property type="molecule type" value="Genomic_DNA"/>
</dbReference>
<dbReference type="InterPro" id="IPR036764">
    <property type="entry name" value="Peptidase_Prp_sf"/>
</dbReference>
<keyword evidence="2 7" id="KW-0645">Protease</keyword>
<keyword evidence="8" id="KW-1185">Reference proteome</keyword>
<dbReference type="GO" id="GO:0006508">
    <property type="term" value="P:proteolysis"/>
    <property type="evidence" value="ECO:0007669"/>
    <property type="project" value="UniProtKB-KW"/>
</dbReference>
<evidence type="ECO:0000256" key="2">
    <source>
        <dbReference type="ARBA" id="ARBA00022670"/>
    </source>
</evidence>
<keyword evidence="1" id="KW-0690">Ribosome biogenesis</keyword>
<evidence type="ECO:0000256" key="3">
    <source>
        <dbReference type="ARBA" id="ARBA00022801"/>
    </source>
</evidence>
<evidence type="ECO:0000256" key="5">
    <source>
        <dbReference type="ARBA" id="ARBA00044503"/>
    </source>
</evidence>
<dbReference type="PANTHER" id="PTHR39178">
    <property type="entry name" value="HYPOTHETICAL RIBOSOME-ASSOCIATED PROTEIN"/>
    <property type="match status" value="1"/>
</dbReference>
<evidence type="ECO:0000256" key="1">
    <source>
        <dbReference type="ARBA" id="ARBA00022517"/>
    </source>
</evidence>
<keyword evidence="3" id="KW-0378">Hydrolase</keyword>
<proteinExistence type="inferred from homology"/>
<dbReference type="Gene3D" id="3.30.70.1490">
    <property type="entry name" value="Cysteine protease Prp"/>
    <property type="match status" value="1"/>
</dbReference>
<accession>A0ABV9QLE6</accession>
<evidence type="ECO:0000256" key="6">
    <source>
        <dbReference type="ARBA" id="ARBA00044538"/>
    </source>
</evidence>
<evidence type="ECO:0000313" key="8">
    <source>
        <dbReference type="Proteomes" id="UP001595916"/>
    </source>
</evidence>
<dbReference type="RefSeq" id="WP_379788574.1">
    <property type="nucleotide sequence ID" value="NZ_JBHSHL010000032.1"/>
</dbReference>
<sequence length="110" mass="12821">MIRVLITKDSRKKRWKISLKGHADYAKRGEDIVCAGVSILVQSIFNGLTEVLGYKLSYRVKDGYFSFQLPTSYLENDERVKVMLDTLVLNLKDLEKTYKKHIKLMIEEVH</sequence>
<reference evidence="8" key="1">
    <citation type="journal article" date="2019" name="Int. J. Syst. Evol. Microbiol.">
        <title>The Global Catalogue of Microorganisms (GCM) 10K type strain sequencing project: providing services to taxonomists for standard genome sequencing and annotation.</title>
        <authorList>
            <consortium name="The Broad Institute Genomics Platform"/>
            <consortium name="The Broad Institute Genome Sequencing Center for Infectious Disease"/>
            <person name="Wu L."/>
            <person name="Ma J."/>
        </authorList>
    </citation>
    <scope>NUCLEOTIDE SEQUENCE [LARGE SCALE GENOMIC DNA]</scope>
    <source>
        <strain evidence="8">CCUG 46385</strain>
    </source>
</reference>
<keyword evidence="4" id="KW-0788">Thiol protease</keyword>